<evidence type="ECO:0000256" key="5">
    <source>
        <dbReference type="ARBA" id="ARBA00023157"/>
    </source>
</evidence>
<evidence type="ECO:0000256" key="1">
    <source>
        <dbReference type="ARBA" id="ARBA00001913"/>
    </source>
</evidence>
<accession>A0AA39V5S9</accession>
<name>A0AA39V5S9_9LECA</name>
<evidence type="ECO:0000256" key="7">
    <source>
        <dbReference type="PIRSR" id="PIRSR601382-2"/>
    </source>
</evidence>
<feature type="compositionally biased region" description="Basic and acidic residues" evidence="10">
    <location>
        <begin position="487"/>
        <end position="498"/>
    </location>
</feature>
<dbReference type="InterPro" id="IPR012341">
    <property type="entry name" value="6hp_glycosidase-like_sf"/>
</dbReference>
<feature type="active site" evidence="6">
    <location>
        <position position="944"/>
    </location>
</feature>
<dbReference type="PANTHER" id="PTHR11742:SF103">
    <property type="entry name" value="ENDOPLASMIC RETICULUM MANNOSIDASE MNL2-RELATED"/>
    <property type="match status" value="1"/>
</dbReference>
<feature type="disulfide bond" evidence="8">
    <location>
        <begin position="630"/>
        <end position="659"/>
    </location>
</feature>
<feature type="region of interest" description="Disordered" evidence="10">
    <location>
        <begin position="404"/>
        <end position="443"/>
    </location>
</feature>
<evidence type="ECO:0000313" key="11">
    <source>
        <dbReference type="EMBL" id="KAK0517272.1"/>
    </source>
</evidence>
<dbReference type="InterPro" id="IPR036026">
    <property type="entry name" value="Seven-hairpin_glycosidases"/>
</dbReference>
<feature type="region of interest" description="Disordered" evidence="10">
    <location>
        <begin position="462"/>
        <end position="551"/>
    </location>
</feature>
<feature type="compositionally biased region" description="Polar residues" evidence="10">
    <location>
        <begin position="424"/>
        <end position="441"/>
    </location>
</feature>
<comment type="cofactor">
    <cofactor evidence="1 7">
        <name>Ca(2+)</name>
        <dbReference type="ChEBI" id="CHEBI:29108"/>
    </cofactor>
</comment>
<feature type="region of interest" description="Disordered" evidence="10">
    <location>
        <begin position="44"/>
        <end position="160"/>
    </location>
</feature>
<keyword evidence="7" id="KW-0479">Metal-binding</keyword>
<dbReference type="EC" id="3.2.1.-" evidence="9"/>
<reference evidence="11" key="1">
    <citation type="submission" date="2023-03" db="EMBL/GenBank/DDBJ databases">
        <title>Complete genome of Cladonia borealis.</title>
        <authorList>
            <person name="Park H."/>
        </authorList>
    </citation>
    <scope>NUCLEOTIDE SEQUENCE</scope>
    <source>
        <strain evidence="11">ANT050790</strain>
    </source>
</reference>
<feature type="active site" evidence="6">
    <location>
        <position position="556"/>
    </location>
</feature>
<feature type="compositionally biased region" description="Polar residues" evidence="10">
    <location>
        <begin position="126"/>
        <end position="147"/>
    </location>
</feature>
<dbReference type="GO" id="GO:0016020">
    <property type="term" value="C:membrane"/>
    <property type="evidence" value="ECO:0007669"/>
    <property type="project" value="InterPro"/>
</dbReference>
<dbReference type="SUPFAM" id="SSF48225">
    <property type="entry name" value="Seven-hairpin glycosidases"/>
    <property type="match status" value="1"/>
</dbReference>
<dbReference type="GO" id="GO:0005509">
    <property type="term" value="F:calcium ion binding"/>
    <property type="evidence" value="ECO:0007669"/>
    <property type="project" value="InterPro"/>
</dbReference>
<proteinExistence type="inferred from homology"/>
<keyword evidence="9" id="KW-0326">Glycosidase</keyword>
<dbReference type="GO" id="GO:0036503">
    <property type="term" value="P:ERAD pathway"/>
    <property type="evidence" value="ECO:0007669"/>
    <property type="project" value="UniProtKB-ARBA"/>
</dbReference>
<dbReference type="EMBL" id="JAFEKC020000001">
    <property type="protein sequence ID" value="KAK0517272.1"/>
    <property type="molecule type" value="Genomic_DNA"/>
</dbReference>
<feature type="region of interest" description="Disordered" evidence="10">
    <location>
        <begin position="797"/>
        <end position="823"/>
    </location>
</feature>
<organism evidence="11 12">
    <name type="scientific">Cladonia borealis</name>
    <dbReference type="NCBI Taxonomy" id="184061"/>
    <lineage>
        <taxon>Eukaryota</taxon>
        <taxon>Fungi</taxon>
        <taxon>Dikarya</taxon>
        <taxon>Ascomycota</taxon>
        <taxon>Pezizomycotina</taxon>
        <taxon>Lecanoromycetes</taxon>
        <taxon>OSLEUM clade</taxon>
        <taxon>Lecanoromycetidae</taxon>
        <taxon>Lecanorales</taxon>
        <taxon>Lecanorineae</taxon>
        <taxon>Cladoniaceae</taxon>
        <taxon>Cladonia</taxon>
    </lineage>
</organism>
<feature type="compositionally biased region" description="Low complexity" evidence="10">
    <location>
        <begin position="58"/>
        <end position="97"/>
    </location>
</feature>
<keyword evidence="12" id="KW-1185">Reference proteome</keyword>
<keyword evidence="5 8" id="KW-1015">Disulfide bond</keyword>
<feature type="active site" description="Proton donor" evidence="6">
    <location>
        <position position="673"/>
    </location>
</feature>
<feature type="active site" description="Proton donor" evidence="6">
    <location>
        <position position="308"/>
    </location>
</feature>
<dbReference type="Gene3D" id="1.50.10.10">
    <property type="match status" value="3"/>
</dbReference>
<keyword evidence="7" id="KW-0106">Calcium</keyword>
<comment type="similarity">
    <text evidence="3 9">Belongs to the glycosyl hydrolase 47 family.</text>
</comment>
<evidence type="ECO:0000256" key="3">
    <source>
        <dbReference type="ARBA" id="ARBA00007658"/>
    </source>
</evidence>
<dbReference type="InterPro" id="IPR001382">
    <property type="entry name" value="Glyco_hydro_47"/>
</dbReference>
<evidence type="ECO:0000256" key="4">
    <source>
        <dbReference type="ARBA" id="ARBA00022801"/>
    </source>
</evidence>
<comment type="caution">
    <text evidence="11">The sequence shown here is derived from an EMBL/GenBank/DDBJ whole genome shotgun (WGS) entry which is preliminary data.</text>
</comment>
<evidence type="ECO:0000256" key="6">
    <source>
        <dbReference type="PIRSR" id="PIRSR601382-1"/>
    </source>
</evidence>
<evidence type="ECO:0000256" key="8">
    <source>
        <dbReference type="PIRSR" id="PIRSR601382-3"/>
    </source>
</evidence>
<keyword evidence="4 9" id="KW-0378">Hydrolase</keyword>
<gene>
    <name evidence="11" type="ORF">JMJ35_000427</name>
</gene>
<comment type="pathway">
    <text evidence="2">Protein modification; protein glycosylation.</text>
</comment>
<feature type="binding site" evidence="7">
    <location>
        <position position="1030"/>
    </location>
    <ligand>
        <name>Ca(2+)</name>
        <dbReference type="ChEBI" id="CHEBI:29108"/>
    </ligand>
</feature>
<dbReference type="GO" id="GO:0005783">
    <property type="term" value="C:endoplasmic reticulum"/>
    <property type="evidence" value="ECO:0007669"/>
    <property type="project" value="TreeGrafter"/>
</dbReference>
<protein>
    <recommendedName>
        <fullName evidence="9">alpha-1,2-Mannosidase</fullName>
        <ecNumber evidence="9">3.2.1.-</ecNumber>
    </recommendedName>
</protein>
<dbReference type="PANTHER" id="PTHR11742">
    <property type="entry name" value="MANNOSYL-OLIGOSACCHARIDE ALPHA-1,2-MANNOSIDASE-RELATED"/>
    <property type="match status" value="1"/>
</dbReference>
<evidence type="ECO:0000256" key="9">
    <source>
        <dbReference type="RuleBase" id="RU361193"/>
    </source>
</evidence>
<dbReference type="Proteomes" id="UP001166286">
    <property type="component" value="Unassembled WGS sequence"/>
</dbReference>
<dbReference type="AlphaFoldDB" id="A0AA39V5S9"/>
<dbReference type="PRINTS" id="PR00747">
    <property type="entry name" value="GLYHDRLASE47"/>
</dbReference>
<evidence type="ECO:0000256" key="10">
    <source>
        <dbReference type="SAM" id="MobiDB-lite"/>
    </source>
</evidence>
<evidence type="ECO:0000313" key="12">
    <source>
        <dbReference type="Proteomes" id="UP001166286"/>
    </source>
</evidence>
<evidence type="ECO:0000256" key="2">
    <source>
        <dbReference type="ARBA" id="ARBA00004922"/>
    </source>
</evidence>
<dbReference type="InterPro" id="IPR050749">
    <property type="entry name" value="Glycosyl_Hydrolase_47"/>
</dbReference>
<dbReference type="GO" id="GO:0005975">
    <property type="term" value="P:carbohydrate metabolic process"/>
    <property type="evidence" value="ECO:0007669"/>
    <property type="project" value="InterPro"/>
</dbReference>
<dbReference type="Pfam" id="PF01532">
    <property type="entry name" value="Glyco_hydro_47"/>
    <property type="match status" value="2"/>
</dbReference>
<sequence length="1039" mass="113438">MFRMRRYRVFLVFAIIAIGALYHFTSLADVENAGADSVEGLKKLASKGTSSSPPPASEPENGDTTGGSDTNGPIAVPSIADSGTSASSSSIVGESEVIPTPTLLTRPSLKDGSEDAEEEPTKSHRSPSVATPTSAVGSDSGNKTTKPLSGPADPIINPHGEDGRLEIIAVSSGIPKIHWSQQPEHFPVPTENIIQLPTGKPKALPKIQHDFKTESADEMADREEKRDIIKKAFSFSWAGYKKKAWTQDELTPVSGKFRNPFNAWGATLVDSLDTLWMMGLKDEFEEAVEAVKNIDFTTSPRNDIPLFETVIRYLGGLIAAYDVSDGAHRILLDKAVELADILMGAFDTPNRMPMTFYLWKPTFASQPHRAKTRVVLAELGSLSVEFTRLAQITKEARYYDATPLDAKKPDMSSSRVSHDHTAGYGSSHNTALVGENPQNPTLLHEDPAQKALDEGVSPTTEHIIHDTTEPPGESMQRAVQPPSSIKDPPEAPGAEKRLSSTSATERNLSKREIDPETGLDPHPNTESAKAPDCEPQGLASPPFTSTEDFGIGGQADSTYEYLPKEYMLLGGLEEKYRIMYEKFADVTTENLLFRPMIPDEKRFILHAGLAKVDNKKSPLRLTPEGTHLTCFAGGMYAVGAKIFGREGDMDIAKKLTDGCVWAYESTTTGIMPESYEVIQCPDPIDCPWNETLWHDNLDPYSHVRDQQRLQQQQDQVILENEKKMAGKANEEDIFPGEAPKASLTAEQPVSQTQQSIAAISDAQVSLTKAEQAVGKPVAEPLEPEQEKAAKAVLKPTDGTATESDTTAPEMHAEISSSKPIEGAVPPKALGKRQLGEVNGVPPTAAAAGAPIEDEVAAPALGLSPEPVVEKTTAEQHLGKMNTTAQGVGSKALVSNHTKVLPNVPKYSPPPILTHEEYVQNRIKEERLPEGMTKVTGGRYLLRPEAIESVFIMYRATGDVYWREKGWEMFKAIEKHTIATYGASAINDVTSEKPMAVDEMESFWLAETLKYFYLLFSEPTLISLDDYVLNTEAHAFKRPK</sequence>
<dbReference type="GO" id="GO:0004571">
    <property type="term" value="F:mannosyl-oligosaccharide 1,2-alpha-mannosidase activity"/>
    <property type="evidence" value="ECO:0007669"/>
    <property type="project" value="InterPro"/>
</dbReference>
<feature type="compositionally biased region" description="Basic and acidic residues" evidence="10">
    <location>
        <begin position="405"/>
        <end position="421"/>
    </location>
</feature>